<evidence type="ECO:0000313" key="3">
    <source>
        <dbReference type="Proteomes" id="UP001525890"/>
    </source>
</evidence>
<gene>
    <name evidence="2" type="ORF">NG799_12375</name>
</gene>
<evidence type="ECO:0000313" key="2">
    <source>
        <dbReference type="EMBL" id="MCT7967135.1"/>
    </source>
</evidence>
<accession>A0ABT2MQW4</accession>
<organism evidence="2 3">
    <name type="scientific">Laspinema palackyanum D2a</name>
    <dbReference type="NCBI Taxonomy" id="2953684"/>
    <lineage>
        <taxon>Bacteria</taxon>
        <taxon>Bacillati</taxon>
        <taxon>Cyanobacteriota</taxon>
        <taxon>Cyanophyceae</taxon>
        <taxon>Oscillatoriophycideae</taxon>
        <taxon>Oscillatoriales</taxon>
        <taxon>Laspinemataceae</taxon>
        <taxon>Laspinema</taxon>
        <taxon>Laspinema palackyanum</taxon>
    </lineage>
</organism>
<protein>
    <submittedName>
        <fullName evidence="2">Uncharacterized protein</fullName>
    </submittedName>
</protein>
<keyword evidence="1" id="KW-1133">Transmembrane helix</keyword>
<proteinExistence type="predicted"/>
<dbReference type="RefSeq" id="WP_368006735.1">
    <property type="nucleotide sequence ID" value="NZ_JAMXFF010000016.1"/>
</dbReference>
<dbReference type="Proteomes" id="UP001525890">
    <property type="component" value="Unassembled WGS sequence"/>
</dbReference>
<keyword evidence="1" id="KW-0812">Transmembrane</keyword>
<keyword evidence="1" id="KW-0472">Membrane</keyword>
<comment type="caution">
    <text evidence="2">The sequence shown here is derived from an EMBL/GenBank/DDBJ whole genome shotgun (WGS) entry which is preliminary data.</text>
</comment>
<sequence length="142" mass="15793">MKPIKTVAAGLLLAFGFLCLIMAVSGLVETDPRQQDEGRDLAIGGFGIGIPAVGVGGWLAWGLYREGKNKKLALDKEESDRLQGIFFQMIRERNGQITALHFAMETQLSAHQAKQYLEEQAKEFNADFEVSDRGDVVYRFKV</sequence>
<evidence type="ECO:0000256" key="1">
    <source>
        <dbReference type="SAM" id="Phobius"/>
    </source>
</evidence>
<reference evidence="2 3" key="1">
    <citation type="journal article" date="2022" name="Front. Microbiol.">
        <title>High genomic differentiation and limited gene flow indicate recent cryptic speciation within the genus Laspinema (cyanobacteria).</title>
        <authorList>
            <person name="Stanojkovic A."/>
            <person name="Skoupy S."/>
            <person name="Skaloud P."/>
            <person name="Dvorak P."/>
        </authorList>
    </citation>
    <scope>NUCLEOTIDE SEQUENCE [LARGE SCALE GENOMIC DNA]</scope>
    <source>
        <strain evidence="2 3">D2a</strain>
    </source>
</reference>
<feature type="transmembrane region" description="Helical" evidence="1">
    <location>
        <begin position="42"/>
        <end position="64"/>
    </location>
</feature>
<keyword evidence="3" id="KW-1185">Reference proteome</keyword>
<name>A0ABT2MQW4_9CYAN</name>
<dbReference type="EMBL" id="JAMXFF010000016">
    <property type="protein sequence ID" value="MCT7967135.1"/>
    <property type="molecule type" value="Genomic_DNA"/>
</dbReference>